<dbReference type="AlphaFoldDB" id="A0A2J7R9E8"/>
<evidence type="ECO:0000313" key="1">
    <source>
        <dbReference type="EMBL" id="PNF37455.1"/>
    </source>
</evidence>
<organism evidence="1 2">
    <name type="scientific">Cryptotermes secundus</name>
    <dbReference type="NCBI Taxonomy" id="105785"/>
    <lineage>
        <taxon>Eukaryota</taxon>
        <taxon>Metazoa</taxon>
        <taxon>Ecdysozoa</taxon>
        <taxon>Arthropoda</taxon>
        <taxon>Hexapoda</taxon>
        <taxon>Insecta</taxon>
        <taxon>Pterygota</taxon>
        <taxon>Neoptera</taxon>
        <taxon>Polyneoptera</taxon>
        <taxon>Dictyoptera</taxon>
        <taxon>Blattodea</taxon>
        <taxon>Blattoidea</taxon>
        <taxon>Termitoidae</taxon>
        <taxon>Kalotermitidae</taxon>
        <taxon>Cryptotermitinae</taxon>
        <taxon>Cryptotermes</taxon>
    </lineage>
</organism>
<dbReference type="InterPro" id="IPR036397">
    <property type="entry name" value="RNaseH_sf"/>
</dbReference>
<dbReference type="PANTHER" id="PTHR47326:SF1">
    <property type="entry name" value="HTH PSQ-TYPE DOMAIN-CONTAINING PROTEIN"/>
    <property type="match status" value="1"/>
</dbReference>
<dbReference type="Gene3D" id="3.30.420.10">
    <property type="entry name" value="Ribonuclease H-like superfamily/Ribonuclease H"/>
    <property type="match status" value="1"/>
</dbReference>
<sequence length="174" mass="20333">DAGARLEHTPRKSLKCLAQETTVSKSSAGRDQLQLTFFSDEVWFHLQGYIYTQNNWYWSYVQVILKQFFPALTEDFQQDSATAPTAHKSMQALSDDFRDRIIGSGIWPAHSPYLNPRDFFFWGCLKDKVHNSYSKMEKLKENICREIANIPAEQLQMLNLNVFCWCEECLHVDR</sequence>
<dbReference type="GO" id="GO:0003676">
    <property type="term" value="F:nucleic acid binding"/>
    <property type="evidence" value="ECO:0007669"/>
    <property type="project" value="InterPro"/>
</dbReference>
<dbReference type="EMBL" id="NEVH01006595">
    <property type="protein sequence ID" value="PNF37455.1"/>
    <property type="molecule type" value="Genomic_DNA"/>
</dbReference>
<name>A0A2J7R9E8_9NEOP</name>
<proteinExistence type="predicted"/>
<dbReference type="PANTHER" id="PTHR47326">
    <property type="entry name" value="TRANSPOSABLE ELEMENT TC3 TRANSPOSASE-LIKE PROTEIN"/>
    <property type="match status" value="1"/>
</dbReference>
<accession>A0A2J7R9E8</accession>
<feature type="non-terminal residue" evidence="1">
    <location>
        <position position="1"/>
    </location>
</feature>
<keyword evidence="2" id="KW-1185">Reference proteome</keyword>
<dbReference type="InParanoid" id="A0A2J7R9E8"/>
<evidence type="ECO:0008006" key="3">
    <source>
        <dbReference type="Google" id="ProtNLM"/>
    </source>
</evidence>
<evidence type="ECO:0000313" key="2">
    <source>
        <dbReference type="Proteomes" id="UP000235965"/>
    </source>
</evidence>
<dbReference type="Proteomes" id="UP000235965">
    <property type="component" value="Unassembled WGS sequence"/>
</dbReference>
<gene>
    <name evidence="1" type="ORF">B7P43_G15516</name>
</gene>
<comment type="caution">
    <text evidence="1">The sequence shown here is derived from an EMBL/GenBank/DDBJ whole genome shotgun (WGS) entry which is preliminary data.</text>
</comment>
<protein>
    <recommendedName>
        <fullName evidence="3">Tc1-like transposase DDE domain-containing protein</fullName>
    </recommendedName>
</protein>
<reference evidence="1 2" key="1">
    <citation type="submission" date="2017-12" db="EMBL/GenBank/DDBJ databases">
        <title>Hemimetabolous genomes reveal molecular basis of termite eusociality.</title>
        <authorList>
            <person name="Harrison M.C."/>
            <person name="Jongepier E."/>
            <person name="Robertson H.M."/>
            <person name="Arning N."/>
            <person name="Bitard-Feildel T."/>
            <person name="Chao H."/>
            <person name="Childers C.P."/>
            <person name="Dinh H."/>
            <person name="Doddapaneni H."/>
            <person name="Dugan S."/>
            <person name="Gowin J."/>
            <person name="Greiner C."/>
            <person name="Han Y."/>
            <person name="Hu H."/>
            <person name="Hughes D.S.T."/>
            <person name="Huylmans A.-K."/>
            <person name="Kemena C."/>
            <person name="Kremer L.P.M."/>
            <person name="Lee S.L."/>
            <person name="Lopez-Ezquerra A."/>
            <person name="Mallet L."/>
            <person name="Monroy-Kuhn J.M."/>
            <person name="Moser A."/>
            <person name="Murali S.C."/>
            <person name="Muzny D.M."/>
            <person name="Otani S."/>
            <person name="Piulachs M.-D."/>
            <person name="Poelchau M."/>
            <person name="Qu J."/>
            <person name="Schaub F."/>
            <person name="Wada-Katsumata A."/>
            <person name="Worley K.C."/>
            <person name="Xie Q."/>
            <person name="Ylla G."/>
            <person name="Poulsen M."/>
            <person name="Gibbs R.A."/>
            <person name="Schal C."/>
            <person name="Richards S."/>
            <person name="Belles X."/>
            <person name="Korb J."/>
            <person name="Bornberg-Bauer E."/>
        </authorList>
    </citation>
    <scope>NUCLEOTIDE SEQUENCE [LARGE SCALE GENOMIC DNA]</scope>
    <source>
        <tissue evidence="1">Whole body</tissue>
    </source>
</reference>